<sequence>MNEIKKHPVDRRVRKTRHLLRQGLISLLMKKSIHEITIKELVELVDINRGTFYLHCKDLNDLLHQIEDEMMQELTTMLETNNVGELQKQSYPFFIELLRYIEDNADLCLLLLTKTEDRAFFNKLKRTIEKDCFNTFSQLYRHSDAFSYETFSAFTVSGSIGVIQLWLENGHKESIETVATTLTKILEHGAKFFELPSS</sequence>
<accession>A0ABR9ZQJ2</accession>
<feature type="DNA-binding region" description="H-T-H motif" evidence="2">
    <location>
        <begin position="37"/>
        <end position="56"/>
    </location>
</feature>
<protein>
    <submittedName>
        <fullName evidence="4">TetR family transcriptional regulator C-terminal domain-containing protein</fullName>
    </submittedName>
</protein>
<evidence type="ECO:0000256" key="1">
    <source>
        <dbReference type="ARBA" id="ARBA00023125"/>
    </source>
</evidence>
<feature type="domain" description="HTH tetR-type" evidence="3">
    <location>
        <begin position="14"/>
        <end position="74"/>
    </location>
</feature>
<dbReference type="InterPro" id="IPR039532">
    <property type="entry name" value="TetR_C_Firmicutes"/>
</dbReference>
<dbReference type="PANTHER" id="PTHR43479:SF7">
    <property type="entry name" value="TETR-FAMILY TRANSCRIPTIONAL REGULATOR"/>
    <property type="match status" value="1"/>
</dbReference>
<dbReference type="InterPro" id="IPR001647">
    <property type="entry name" value="HTH_TetR"/>
</dbReference>
<keyword evidence="5" id="KW-1185">Reference proteome</keyword>
<name>A0ABR9ZQJ2_9FIRM</name>
<evidence type="ECO:0000313" key="5">
    <source>
        <dbReference type="Proteomes" id="UP000614200"/>
    </source>
</evidence>
<reference evidence="4 5" key="1">
    <citation type="submission" date="2020-11" db="EMBL/GenBank/DDBJ databases">
        <title>Fusibacter basophilias sp. nov.</title>
        <authorList>
            <person name="Qiu D."/>
        </authorList>
    </citation>
    <scope>NUCLEOTIDE SEQUENCE [LARGE SCALE GENOMIC DNA]</scope>
    <source>
        <strain evidence="4 5">Q10-2</strain>
    </source>
</reference>
<dbReference type="Proteomes" id="UP000614200">
    <property type="component" value="Unassembled WGS sequence"/>
</dbReference>
<dbReference type="SUPFAM" id="SSF46689">
    <property type="entry name" value="Homeodomain-like"/>
    <property type="match status" value="1"/>
</dbReference>
<dbReference type="PANTHER" id="PTHR43479">
    <property type="entry name" value="ACREF/ENVCD OPERON REPRESSOR-RELATED"/>
    <property type="match status" value="1"/>
</dbReference>
<keyword evidence="1 2" id="KW-0238">DNA-binding</keyword>
<dbReference type="PROSITE" id="PS50977">
    <property type="entry name" value="HTH_TETR_2"/>
    <property type="match status" value="1"/>
</dbReference>
<evidence type="ECO:0000256" key="2">
    <source>
        <dbReference type="PROSITE-ProRule" id="PRU00335"/>
    </source>
</evidence>
<proteinExistence type="predicted"/>
<comment type="caution">
    <text evidence="4">The sequence shown here is derived from an EMBL/GenBank/DDBJ whole genome shotgun (WGS) entry which is preliminary data.</text>
</comment>
<dbReference type="InterPro" id="IPR009057">
    <property type="entry name" value="Homeodomain-like_sf"/>
</dbReference>
<evidence type="ECO:0000313" key="4">
    <source>
        <dbReference type="EMBL" id="MBF4692586.1"/>
    </source>
</evidence>
<organism evidence="4 5">
    <name type="scientific">Fusibacter ferrireducens</name>
    <dbReference type="NCBI Taxonomy" id="2785058"/>
    <lineage>
        <taxon>Bacteria</taxon>
        <taxon>Bacillati</taxon>
        <taxon>Bacillota</taxon>
        <taxon>Clostridia</taxon>
        <taxon>Eubacteriales</taxon>
        <taxon>Eubacteriales Family XII. Incertae Sedis</taxon>
        <taxon>Fusibacter</taxon>
    </lineage>
</organism>
<dbReference type="Pfam" id="PF14278">
    <property type="entry name" value="TetR_C_8"/>
    <property type="match status" value="1"/>
</dbReference>
<dbReference type="RefSeq" id="WP_194700827.1">
    <property type="nucleotide sequence ID" value="NZ_JADKNH010000003.1"/>
</dbReference>
<dbReference type="Gene3D" id="1.10.357.10">
    <property type="entry name" value="Tetracycline Repressor, domain 2"/>
    <property type="match status" value="1"/>
</dbReference>
<evidence type="ECO:0000259" key="3">
    <source>
        <dbReference type="PROSITE" id="PS50977"/>
    </source>
</evidence>
<dbReference type="EMBL" id="JADKNH010000003">
    <property type="protein sequence ID" value="MBF4692586.1"/>
    <property type="molecule type" value="Genomic_DNA"/>
</dbReference>
<dbReference type="InterPro" id="IPR050624">
    <property type="entry name" value="HTH-type_Tx_Regulator"/>
</dbReference>
<gene>
    <name evidence="4" type="ORF">ISU02_05625</name>
</gene>